<organism evidence="1 2">
    <name type="scientific">Protopolystoma xenopodis</name>
    <dbReference type="NCBI Taxonomy" id="117903"/>
    <lineage>
        <taxon>Eukaryota</taxon>
        <taxon>Metazoa</taxon>
        <taxon>Spiralia</taxon>
        <taxon>Lophotrochozoa</taxon>
        <taxon>Platyhelminthes</taxon>
        <taxon>Monogenea</taxon>
        <taxon>Polyopisthocotylea</taxon>
        <taxon>Polystomatidea</taxon>
        <taxon>Polystomatidae</taxon>
        <taxon>Protopolystoma</taxon>
    </lineage>
</organism>
<dbReference type="PROSITE" id="PS50092">
    <property type="entry name" value="TSP1"/>
    <property type="match status" value="1"/>
</dbReference>
<evidence type="ECO:0000313" key="1">
    <source>
        <dbReference type="EMBL" id="VEL08338.1"/>
    </source>
</evidence>
<name>A0A448WCL2_9PLAT</name>
<dbReference type="InterPro" id="IPR036383">
    <property type="entry name" value="TSP1_rpt_sf"/>
</dbReference>
<dbReference type="Gene3D" id="2.20.100.10">
    <property type="entry name" value="Thrombospondin type-1 (TSP1) repeat"/>
    <property type="match status" value="1"/>
</dbReference>
<comment type="caution">
    <text evidence="1">The sequence shown here is derived from an EMBL/GenBank/DDBJ whole genome shotgun (WGS) entry which is preliminary data.</text>
</comment>
<accession>A0A448WCL2</accession>
<protein>
    <submittedName>
        <fullName evidence="1">Uncharacterized protein</fullName>
    </submittedName>
</protein>
<dbReference type="Proteomes" id="UP000784294">
    <property type="component" value="Unassembled WGS sequence"/>
</dbReference>
<gene>
    <name evidence="1" type="ORF">PXEA_LOCUS1778</name>
</gene>
<dbReference type="EMBL" id="CAAALY010003703">
    <property type="protein sequence ID" value="VEL08338.1"/>
    <property type="molecule type" value="Genomic_DNA"/>
</dbReference>
<sequence length="192" mass="22020">MKYFVFIVLSPFIPEPSNHQASFVDSPPTYWSSWTSWSSCQPECARPGPDELLHPSGIQTRRRLCLLPGLDQCRSVKLSGSLDLYPSASQPLPEEWETATNLMQAKQSEPLLSMQYSVEEESEMEDEVQEAEIMASLIDQRGVREISVRAGIWQELDREVQEQSRSCPLLECQGKHMYWRRNLKGDQQSKVI</sequence>
<dbReference type="InterPro" id="IPR000884">
    <property type="entry name" value="TSP1_rpt"/>
</dbReference>
<proteinExistence type="predicted"/>
<evidence type="ECO:0000313" key="2">
    <source>
        <dbReference type="Proteomes" id="UP000784294"/>
    </source>
</evidence>
<keyword evidence="2" id="KW-1185">Reference proteome</keyword>
<reference evidence="1" key="1">
    <citation type="submission" date="2018-11" db="EMBL/GenBank/DDBJ databases">
        <authorList>
            <consortium name="Pathogen Informatics"/>
        </authorList>
    </citation>
    <scope>NUCLEOTIDE SEQUENCE</scope>
</reference>
<dbReference type="AlphaFoldDB" id="A0A448WCL2"/>